<dbReference type="Pfam" id="PF00564">
    <property type="entry name" value="PB1"/>
    <property type="match status" value="1"/>
</dbReference>
<reference evidence="8" key="1">
    <citation type="submission" date="2020-02" db="EMBL/GenBank/DDBJ databases">
        <authorList>
            <person name="Scholz U."/>
            <person name="Mascher M."/>
            <person name="Fiebig A."/>
        </authorList>
    </citation>
    <scope>NUCLEOTIDE SEQUENCE</scope>
</reference>
<keyword evidence="2" id="KW-0238">DNA-binding</keyword>
<evidence type="ECO:0000256" key="1">
    <source>
        <dbReference type="ARBA" id="ARBA00023015"/>
    </source>
</evidence>
<dbReference type="GO" id="GO:0003700">
    <property type="term" value="F:DNA-binding transcription factor activity"/>
    <property type="evidence" value="ECO:0007669"/>
    <property type="project" value="InterPro"/>
</dbReference>
<organism evidence="8 9">
    <name type="scientific">Spirodela intermedia</name>
    <name type="common">Intermediate duckweed</name>
    <dbReference type="NCBI Taxonomy" id="51605"/>
    <lineage>
        <taxon>Eukaryota</taxon>
        <taxon>Viridiplantae</taxon>
        <taxon>Streptophyta</taxon>
        <taxon>Embryophyta</taxon>
        <taxon>Tracheophyta</taxon>
        <taxon>Spermatophyta</taxon>
        <taxon>Magnoliopsida</taxon>
        <taxon>Liliopsida</taxon>
        <taxon>Araceae</taxon>
        <taxon>Lemnoideae</taxon>
        <taxon>Spirodela</taxon>
    </lineage>
</organism>
<keyword evidence="3" id="KW-0804">Transcription</keyword>
<protein>
    <submittedName>
        <fullName evidence="8">Uncharacterized protein</fullName>
    </submittedName>
</protein>
<dbReference type="EMBL" id="LR746274">
    <property type="protein sequence ID" value="CAA7404551.1"/>
    <property type="molecule type" value="Genomic_DNA"/>
</dbReference>
<evidence type="ECO:0000256" key="2">
    <source>
        <dbReference type="ARBA" id="ARBA00023125"/>
    </source>
</evidence>
<evidence type="ECO:0000313" key="8">
    <source>
        <dbReference type="EMBL" id="CAA7404551.1"/>
    </source>
</evidence>
<feature type="domain" description="PB1" evidence="7">
    <location>
        <begin position="783"/>
        <end position="865"/>
    </location>
</feature>
<accession>A0A7I8L3E0</accession>
<evidence type="ECO:0000259" key="6">
    <source>
        <dbReference type="PROSITE" id="PS51519"/>
    </source>
</evidence>
<dbReference type="AlphaFoldDB" id="A0A7I8L3E0"/>
<evidence type="ECO:0000256" key="4">
    <source>
        <dbReference type="ARBA" id="ARBA00023242"/>
    </source>
</evidence>
<evidence type="ECO:0000313" key="9">
    <source>
        <dbReference type="Proteomes" id="UP000663760"/>
    </source>
</evidence>
<dbReference type="PANTHER" id="PTHR32002:SF41">
    <property type="entry name" value="PROTEIN NLP8"/>
    <property type="match status" value="1"/>
</dbReference>
<feature type="compositionally biased region" description="Polar residues" evidence="5">
    <location>
        <begin position="45"/>
        <end position="56"/>
    </location>
</feature>
<proteinExistence type="predicted"/>
<dbReference type="PANTHER" id="PTHR32002">
    <property type="entry name" value="PROTEIN NLP8"/>
    <property type="match status" value="1"/>
</dbReference>
<keyword evidence="9" id="KW-1185">Reference proteome</keyword>
<dbReference type="InterPro" id="IPR053793">
    <property type="entry name" value="PB1-like"/>
</dbReference>
<dbReference type="Pfam" id="PF22922">
    <property type="entry name" value="GAF_NLP"/>
    <property type="match status" value="2"/>
</dbReference>
<dbReference type="SMART" id="SM00666">
    <property type="entry name" value="PB1"/>
    <property type="match status" value="1"/>
</dbReference>
<dbReference type="Proteomes" id="UP000663760">
    <property type="component" value="Chromosome 11"/>
</dbReference>
<feature type="region of interest" description="Disordered" evidence="5">
    <location>
        <begin position="706"/>
        <end position="777"/>
    </location>
</feature>
<feature type="compositionally biased region" description="Low complexity" evidence="5">
    <location>
        <begin position="112"/>
        <end position="122"/>
    </location>
</feature>
<keyword evidence="4" id="KW-0539">Nucleus</keyword>
<dbReference type="Pfam" id="PF02042">
    <property type="entry name" value="RWP-RK"/>
    <property type="match status" value="1"/>
</dbReference>
<keyword evidence="1" id="KW-0805">Transcription regulation</keyword>
<feature type="domain" description="RWP-RK" evidence="6">
    <location>
        <begin position="556"/>
        <end position="639"/>
    </location>
</feature>
<dbReference type="PROSITE" id="PS51745">
    <property type="entry name" value="PB1"/>
    <property type="match status" value="1"/>
</dbReference>
<dbReference type="InterPro" id="IPR003035">
    <property type="entry name" value="RWP-RK_dom"/>
</dbReference>
<dbReference type="OrthoDB" id="6270329at2759"/>
<dbReference type="Gene3D" id="3.10.20.90">
    <property type="entry name" value="Phosphatidylinositol 3-kinase Catalytic Subunit, Chain A, domain 1"/>
    <property type="match status" value="1"/>
</dbReference>
<gene>
    <name evidence="8" type="ORF">SI8410_11015229</name>
</gene>
<dbReference type="PROSITE" id="PS51519">
    <property type="entry name" value="RWP_RK"/>
    <property type="match status" value="1"/>
</dbReference>
<evidence type="ECO:0000256" key="3">
    <source>
        <dbReference type="ARBA" id="ARBA00023163"/>
    </source>
</evidence>
<evidence type="ECO:0000256" key="5">
    <source>
        <dbReference type="SAM" id="MobiDB-lite"/>
    </source>
</evidence>
<feature type="region of interest" description="Disordered" evidence="5">
    <location>
        <begin position="45"/>
        <end position="127"/>
    </location>
</feature>
<feature type="region of interest" description="Disordered" evidence="5">
    <location>
        <begin position="671"/>
        <end position="693"/>
    </location>
</feature>
<feature type="compositionally biased region" description="Polar residues" evidence="5">
    <location>
        <begin position="744"/>
        <end position="765"/>
    </location>
</feature>
<sequence length="882" mass="96078">MDNFTSFNGGAGSPISDDPFGFSDLLNFDGYAELCSSSNSDQVLSPSGFAGTQASPGSWAPFAPPARVGEEGTVNSGSVYTTCRGKPAPERSNMRFGFSSNSSRMDNSGTNSSSSGAFENSSDVGRSVVPRSLGSSISLADRMLKALSLFKESSTGGILAQVWMPVKQRDEFVLSTSEQPYLLDQILAGYREISRTFTFSPKEGSGCFQGLPGRVFTSKAPEWTSNVSYYSKNEYLRVNHALAHEVRGSLALPVLDTTDGSCCAVLELVTTKEKSNFDPEIDTVCKALQAVNLRTVRTQEHNQQVTKSQRVAFVEIVDVLRAVCHAHMLPLALTWTPCCYDDEKSNGYRENAHGDSSESSLKSLMLHIQESACYVNDMKMLGFVHACSEHHLKKGQGVAGKAFESNFPFFSADIKEYDIHEYPFVHHARRFGLHAAVAIRLRSAHTGNDDYILEFFLPVNCRGSVEQQLLLDNLSSTMQRLCKSLRTVSNVEVMASGSGSLDFQQGWSGYPVTNMPRHQLQPGKPSMGSSLSASLNLQEGSDEREIHLDKVMGGGSTAAHLEKKRSTAEKNISLSTLQQYFSGSLKDAAKSIGVCPTTLKRICRQHGISRWPSRKINKVNRSLKKIQTVIDSVQGVEGSLKYDPVTGSFIAAVTSSDRPAMRAIEPMLCETAPPPFQRKPEEEECAKPGRVNISGADRVASGEAGFFPAQDEAPPTVWEASGKWSSSVAAADDGGDAGERADQNHLSSSGMTDSSNASESSSQTFKKGFNGSDHDGDPGAAAAVTVKATYREDTVRFKFFPEMGCLQLLEEIGRRFKLATGTFQLKYMDDEEEWVLLVNDDDLRESIEILEFSGTRSLRVLVRDLPCSIGSSASSNFLPSER</sequence>
<feature type="compositionally biased region" description="Polar residues" evidence="5">
    <location>
        <begin position="98"/>
        <end position="111"/>
    </location>
</feature>
<name>A0A7I8L3E0_SPIIN</name>
<evidence type="ECO:0000259" key="7">
    <source>
        <dbReference type="PROSITE" id="PS51745"/>
    </source>
</evidence>
<dbReference type="SUPFAM" id="SSF54277">
    <property type="entry name" value="CAD &amp; PB1 domains"/>
    <property type="match status" value="1"/>
</dbReference>
<dbReference type="InterPro" id="IPR045012">
    <property type="entry name" value="NLP"/>
</dbReference>
<dbReference type="GO" id="GO:0003677">
    <property type="term" value="F:DNA binding"/>
    <property type="evidence" value="ECO:0007669"/>
    <property type="project" value="UniProtKB-KW"/>
</dbReference>
<feature type="compositionally biased region" description="Basic and acidic residues" evidence="5">
    <location>
        <begin position="678"/>
        <end position="687"/>
    </location>
</feature>
<dbReference type="InterPro" id="IPR000270">
    <property type="entry name" value="PB1_dom"/>
</dbReference>
<dbReference type="InterPro" id="IPR055081">
    <property type="entry name" value="NLP1-9_GAF"/>
</dbReference>